<accession>S7J5U5</accession>
<sequence>MEKQISRRGKNQPHFFKQQRAYVGSDKTYLLFQNKHLMINLILIKSQK</sequence>
<proteinExistence type="predicted"/>
<gene>
    <name evidence="1" type="ORF">CP10139811_1554</name>
</gene>
<organism evidence="1 2">
    <name type="scientific">Chlamydia ibidis</name>
    <dbReference type="NCBI Taxonomy" id="1405396"/>
    <lineage>
        <taxon>Bacteria</taxon>
        <taxon>Pseudomonadati</taxon>
        <taxon>Chlamydiota</taxon>
        <taxon>Chlamydiia</taxon>
        <taxon>Chlamydiales</taxon>
        <taxon>Chlamydiaceae</taxon>
        <taxon>Chlamydia/Chlamydophila group</taxon>
        <taxon>Chlamydia</taxon>
    </lineage>
</organism>
<dbReference type="AlphaFoldDB" id="S7J5U5"/>
<protein>
    <submittedName>
        <fullName evidence="1">Uncharacterized protein</fullName>
    </submittedName>
</protein>
<reference evidence="1 2" key="1">
    <citation type="submission" date="2013-04" db="EMBL/GenBank/DDBJ databases">
        <title>Genome sequence of Chlamydia psittaci 10-1398/11.</title>
        <authorList>
            <person name="Huot-Creasy H."/>
            <person name="McCracken C.L."/>
            <person name="Humphries M."/>
            <person name="Sachse K."/>
            <person name="Laroucau K."/>
            <person name="Bavoil P."/>
            <person name="Myers G.S."/>
        </authorList>
    </citation>
    <scope>NUCLEOTIDE SEQUENCE [LARGE SCALE GENOMIC DNA]</scope>
    <source>
        <strain evidence="1 2">10_1398_11</strain>
    </source>
</reference>
<dbReference type="EMBL" id="ATNB01000051">
    <property type="protein sequence ID" value="EPP35492.1"/>
    <property type="molecule type" value="Genomic_DNA"/>
</dbReference>
<dbReference type="HOGENOM" id="CLU_3150943_0_0_0"/>
<evidence type="ECO:0000313" key="2">
    <source>
        <dbReference type="Proteomes" id="UP000016200"/>
    </source>
</evidence>
<dbReference type="Proteomes" id="UP000016200">
    <property type="component" value="Unassembled WGS sequence"/>
</dbReference>
<evidence type="ECO:0000313" key="1">
    <source>
        <dbReference type="EMBL" id="EPP35492.1"/>
    </source>
</evidence>
<comment type="caution">
    <text evidence="1">The sequence shown here is derived from an EMBL/GenBank/DDBJ whole genome shotgun (WGS) entry which is preliminary data.</text>
</comment>
<name>S7J5U5_9CHLA</name>